<proteinExistence type="inferred from homology"/>
<accession>A0A2H0UFW6</accession>
<dbReference type="Proteomes" id="UP000229315">
    <property type="component" value="Unassembled WGS sequence"/>
</dbReference>
<dbReference type="NCBIfam" id="TIGR01393">
    <property type="entry name" value="lepA"/>
    <property type="match status" value="1"/>
</dbReference>
<evidence type="ECO:0000256" key="7">
    <source>
        <dbReference type="HAMAP-Rule" id="MF_00071"/>
    </source>
</evidence>
<organism evidence="9 10">
    <name type="scientific">Candidatus Kaiserbacteria bacterium CG10_big_fil_rev_8_21_14_0_10_45_20</name>
    <dbReference type="NCBI Taxonomy" id="1974607"/>
    <lineage>
        <taxon>Bacteria</taxon>
        <taxon>Candidatus Kaiseribacteriota</taxon>
    </lineage>
</organism>
<dbReference type="Gene3D" id="2.40.30.10">
    <property type="entry name" value="Translation factors"/>
    <property type="match status" value="1"/>
</dbReference>
<dbReference type="AlphaFoldDB" id="A0A2H0UFW6"/>
<dbReference type="SUPFAM" id="SSF54980">
    <property type="entry name" value="EF-G C-terminal domain-like"/>
    <property type="match status" value="2"/>
</dbReference>
<dbReference type="GO" id="GO:0005886">
    <property type="term" value="C:plasma membrane"/>
    <property type="evidence" value="ECO:0007669"/>
    <property type="project" value="UniProtKB-SubCell"/>
</dbReference>
<comment type="caution">
    <text evidence="9">The sequence shown here is derived from an EMBL/GenBank/DDBJ whole genome shotgun (WGS) entry which is preliminary data.</text>
</comment>
<dbReference type="GO" id="GO:0043022">
    <property type="term" value="F:ribosome binding"/>
    <property type="evidence" value="ECO:0007669"/>
    <property type="project" value="UniProtKB-UniRule"/>
</dbReference>
<dbReference type="CDD" id="cd01890">
    <property type="entry name" value="LepA"/>
    <property type="match status" value="1"/>
</dbReference>
<dbReference type="InterPro" id="IPR013842">
    <property type="entry name" value="LepA_CTD"/>
</dbReference>
<dbReference type="GO" id="GO:0045727">
    <property type="term" value="P:positive regulation of translation"/>
    <property type="evidence" value="ECO:0007669"/>
    <property type="project" value="UniProtKB-UniRule"/>
</dbReference>
<dbReference type="PROSITE" id="PS00301">
    <property type="entry name" value="G_TR_1"/>
    <property type="match status" value="1"/>
</dbReference>
<dbReference type="InterPro" id="IPR000640">
    <property type="entry name" value="EFG_V-like"/>
</dbReference>
<gene>
    <name evidence="7" type="primary">lepA</name>
    <name evidence="9" type="ORF">COU15_01785</name>
</gene>
<evidence type="ECO:0000256" key="1">
    <source>
        <dbReference type="ARBA" id="ARBA00005454"/>
    </source>
</evidence>
<keyword evidence="7" id="KW-1003">Cell membrane</keyword>
<evidence type="ECO:0000313" key="10">
    <source>
        <dbReference type="Proteomes" id="UP000229315"/>
    </source>
</evidence>
<dbReference type="SUPFAM" id="SSF52540">
    <property type="entry name" value="P-loop containing nucleoside triphosphate hydrolases"/>
    <property type="match status" value="1"/>
</dbReference>
<dbReference type="Pfam" id="PF00009">
    <property type="entry name" value="GTP_EFTU"/>
    <property type="match status" value="1"/>
</dbReference>
<dbReference type="InterPro" id="IPR027417">
    <property type="entry name" value="P-loop_NTPase"/>
</dbReference>
<dbReference type="InterPro" id="IPR035647">
    <property type="entry name" value="EFG_III/V"/>
</dbReference>
<protein>
    <recommendedName>
        <fullName evidence="7">Elongation factor 4</fullName>
        <shortName evidence="7">EF-4</shortName>
        <ecNumber evidence="7">3.6.5.n1</ecNumber>
    </recommendedName>
    <alternativeName>
        <fullName evidence="7">Ribosomal back-translocase LepA</fullName>
    </alternativeName>
</protein>
<dbReference type="PRINTS" id="PR00315">
    <property type="entry name" value="ELONGATNFCT"/>
</dbReference>
<dbReference type="SUPFAM" id="SSF50447">
    <property type="entry name" value="Translation proteins"/>
    <property type="match status" value="1"/>
</dbReference>
<evidence type="ECO:0000313" key="9">
    <source>
        <dbReference type="EMBL" id="PIR85250.1"/>
    </source>
</evidence>
<comment type="similarity">
    <text evidence="1 7">Belongs to the TRAFAC class translation factor GTPase superfamily. Classic translation factor GTPase family. LepA subfamily.</text>
</comment>
<feature type="domain" description="Tr-type G" evidence="8">
    <location>
        <begin position="2"/>
        <end position="183"/>
    </location>
</feature>
<dbReference type="EC" id="3.6.5.n1" evidence="7"/>
<dbReference type="PANTHER" id="PTHR43512:SF4">
    <property type="entry name" value="TRANSLATION FACTOR GUF1 HOMOLOG, CHLOROPLASTIC"/>
    <property type="match status" value="1"/>
</dbReference>
<dbReference type="GO" id="GO:0005525">
    <property type="term" value="F:GTP binding"/>
    <property type="evidence" value="ECO:0007669"/>
    <property type="project" value="UniProtKB-UniRule"/>
</dbReference>
<dbReference type="Gene3D" id="3.30.70.2570">
    <property type="entry name" value="Elongation factor 4, C-terminal domain"/>
    <property type="match status" value="1"/>
</dbReference>
<sequence length="602" mass="66936">MNCIRNFSIIAHIDHGKSTLADRMLEITGAIETRKMRAQVLDSMDLERERGITIKMQPARMEYTYDGQKYILNLIDTPGHIDFAYEVSRALTAVEGVVLLVDSTQGVQAQTLATLEMAKKAGCVIIPVVSKIDSPSARVDDVVGEIAELLECSPDDVARVSGKTGDRVEDLIRVLIKKVPPPEIDNSIQGSRGLIFDFSYSEHRGVTMYIRVVNGTFRVKDSLSLSAIGKKFQSAEVGVFTPEQVVKDSLETGEIGYVVSGIKEPGVALVGDTLLGEGTRLPAFPGYQSPRPVVWASLYPQSQGDFTFLKQALTRLRLSDAALSFEEDGSSILGKGFRLGFLGMLHLEIIAERLKREFDLEPIITSPSIAYEVTTKNKEVFTAFSPSQFPEHGDLLSVREQWADITIIVPPEYLSGVTQLLYEHEAITKSTDLFSVRGQSDSRIAVVAEMPLRELMRGFFDKLKSVSSGFASLSYEFSELRPADIVRLDILVGEEIVPAFSRIVSRRRVEEESRAFVEKLYKTLPRQLFVVKIQASANGKIIASRSLSAIRKDVTGYLYGGDITRKKKLLEKQKKGKERRGEHSRVTIPQDVFLKMVKSDTE</sequence>
<dbReference type="PROSITE" id="PS51722">
    <property type="entry name" value="G_TR_2"/>
    <property type="match status" value="1"/>
</dbReference>
<dbReference type="NCBIfam" id="TIGR00231">
    <property type="entry name" value="small_GTP"/>
    <property type="match status" value="1"/>
</dbReference>
<evidence type="ECO:0000259" key="8">
    <source>
        <dbReference type="PROSITE" id="PS51722"/>
    </source>
</evidence>
<dbReference type="InterPro" id="IPR031157">
    <property type="entry name" value="G_TR_CS"/>
</dbReference>
<dbReference type="PANTHER" id="PTHR43512">
    <property type="entry name" value="TRANSLATION FACTOR GUF1-RELATED"/>
    <property type="match status" value="1"/>
</dbReference>
<keyword evidence="9" id="KW-0251">Elongation factor</keyword>
<comment type="function">
    <text evidence="7">Required for accurate and efficient protein synthesis under certain stress conditions. May act as a fidelity factor of the translation reaction, by catalyzing a one-codon backward translocation of tRNAs on improperly translocated ribosomes. Back-translocation proceeds from a post-translocation (POST) complex to a pre-translocation (PRE) complex, thus giving elongation factor G a second chance to translocate the tRNAs correctly. Binds to ribosomes in a GTP-dependent manner.</text>
</comment>
<feature type="binding site" evidence="7">
    <location>
        <begin position="130"/>
        <end position="133"/>
    </location>
    <ligand>
        <name>GTP</name>
        <dbReference type="ChEBI" id="CHEBI:37565"/>
    </ligand>
</feature>
<dbReference type="GO" id="GO:0003924">
    <property type="term" value="F:GTPase activity"/>
    <property type="evidence" value="ECO:0007669"/>
    <property type="project" value="UniProtKB-UniRule"/>
</dbReference>
<evidence type="ECO:0000256" key="5">
    <source>
        <dbReference type="ARBA" id="ARBA00023134"/>
    </source>
</evidence>
<dbReference type="Gene3D" id="3.40.50.300">
    <property type="entry name" value="P-loop containing nucleotide triphosphate hydrolases"/>
    <property type="match status" value="1"/>
</dbReference>
<dbReference type="Gene3D" id="3.30.70.240">
    <property type="match status" value="1"/>
</dbReference>
<dbReference type="Pfam" id="PF06421">
    <property type="entry name" value="LepA_C"/>
    <property type="match status" value="1"/>
</dbReference>
<dbReference type="InterPro" id="IPR041095">
    <property type="entry name" value="EFG_II"/>
</dbReference>
<reference evidence="10" key="1">
    <citation type="submission" date="2017-09" db="EMBL/GenBank/DDBJ databases">
        <title>Depth-based differentiation of microbial function through sediment-hosted aquifers and enrichment of novel symbionts in the deep terrestrial subsurface.</title>
        <authorList>
            <person name="Probst A.J."/>
            <person name="Ladd B."/>
            <person name="Jarett J.K."/>
            <person name="Geller-Mcgrath D.E."/>
            <person name="Sieber C.M.K."/>
            <person name="Emerson J.B."/>
            <person name="Anantharaman K."/>
            <person name="Thomas B.C."/>
            <person name="Malmstrom R."/>
            <person name="Stieglmeier M."/>
            <person name="Klingl A."/>
            <person name="Woyke T."/>
            <person name="Ryan C.M."/>
            <person name="Banfield J.F."/>
        </authorList>
    </citation>
    <scope>NUCLEOTIDE SEQUENCE [LARGE SCALE GENOMIC DNA]</scope>
</reference>
<dbReference type="Pfam" id="PF00679">
    <property type="entry name" value="EFG_C"/>
    <property type="match status" value="1"/>
</dbReference>
<dbReference type="Gene3D" id="3.30.70.870">
    <property type="entry name" value="Elongation Factor G (Translational Gtpase), domain 3"/>
    <property type="match status" value="1"/>
</dbReference>
<dbReference type="InterPro" id="IPR005225">
    <property type="entry name" value="Small_GTP-bd"/>
</dbReference>
<keyword evidence="3 7" id="KW-0378">Hydrolase</keyword>
<evidence type="ECO:0000256" key="2">
    <source>
        <dbReference type="ARBA" id="ARBA00022741"/>
    </source>
</evidence>
<dbReference type="InterPro" id="IPR038363">
    <property type="entry name" value="LepA_C_sf"/>
</dbReference>
<comment type="subcellular location">
    <subcellularLocation>
        <location evidence="7">Cell membrane</location>
        <topology evidence="7">Peripheral membrane protein</topology>
        <orientation evidence="7">Cytoplasmic side</orientation>
    </subcellularLocation>
</comment>
<keyword evidence="5 7" id="KW-0342">GTP-binding</keyword>
<dbReference type="EMBL" id="PFBH01000013">
    <property type="protein sequence ID" value="PIR85250.1"/>
    <property type="molecule type" value="Genomic_DNA"/>
</dbReference>
<dbReference type="InterPro" id="IPR009000">
    <property type="entry name" value="Transl_B-barrel_sf"/>
</dbReference>
<name>A0A2H0UFW6_9BACT</name>
<keyword evidence="2 7" id="KW-0547">Nucleotide-binding</keyword>
<dbReference type="Pfam" id="PF14492">
    <property type="entry name" value="EFG_III"/>
    <property type="match status" value="1"/>
</dbReference>
<keyword evidence="4 7" id="KW-0648">Protein biosynthesis</keyword>
<keyword evidence="6 7" id="KW-0472">Membrane</keyword>
<dbReference type="HAMAP" id="MF_00071">
    <property type="entry name" value="LepA"/>
    <property type="match status" value="1"/>
</dbReference>
<dbReference type="FunFam" id="3.40.50.300:FF:000078">
    <property type="entry name" value="Elongation factor 4"/>
    <property type="match status" value="1"/>
</dbReference>
<evidence type="ECO:0000256" key="4">
    <source>
        <dbReference type="ARBA" id="ARBA00022917"/>
    </source>
</evidence>
<dbReference type="InterPro" id="IPR000795">
    <property type="entry name" value="T_Tr_GTP-bd_dom"/>
</dbReference>
<dbReference type="GO" id="GO:0003746">
    <property type="term" value="F:translation elongation factor activity"/>
    <property type="evidence" value="ECO:0007669"/>
    <property type="project" value="UniProtKB-UniRule"/>
</dbReference>
<feature type="binding site" evidence="7">
    <location>
        <begin position="14"/>
        <end position="19"/>
    </location>
    <ligand>
        <name>GTP</name>
        <dbReference type="ChEBI" id="CHEBI:37565"/>
    </ligand>
</feature>
<evidence type="ECO:0000256" key="3">
    <source>
        <dbReference type="ARBA" id="ARBA00022801"/>
    </source>
</evidence>
<dbReference type="InterPro" id="IPR006297">
    <property type="entry name" value="EF-4"/>
</dbReference>
<comment type="catalytic activity">
    <reaction evidence="7">
        <text>GTP + H2O = GDP + phosphate + H(+)</text>
        <dbReference type="Rhea" id="RHEA:19669"/>
        <dbReference type="ChEBI" id="CHEBI:15377"/>
        <dbReference type="ChEBI" id="CHEBI:15378"/>
        <dbReference type="ChEBI" id="CHEBI:37565"/>
        <dbReference type="ChEBI" id="CHEBI:43474"/>
        <dbReference type="ChEBI" id="CHEBI:58189"/>
        <dbReference type="EC" id="3.6.5.n1"/>
    </reaction>
</comment>
<evidence type="ECO:0000256" key="6">
    <source>
        <dbReference type="ARBA" id="ARBA00023136"/>
    </source>
</evidence>